<dbReference type="Pfam" id="PF01822">
    <property type="entry name" value="WSC"/>
    <property type="match status" value="1"/>
</dbReference>
<evidence type="ECO:0000256" key="5">
    <source>
        <dbReference type="ARBA" id="ARBA00023136"/>
    </source>
</evidence>
<dbReference type="InterPro" id="IPR051836">
    <property type="entry name" value="Kremen_rcpt"/>
</dbReference>
<evidence type="ECO:0000256" key="6">
    <source>
        <dbReference type="ARBA" id="ARBA00023180"/>
    </source>
</evidence>
<dbReference type="PANTHER" id="PTHR24269">
    <property type="entry name" value="KREMEN PROTEIN"/>
    <property type="match status" value="1"/>
</dbReference>
<evidence type="ECO:0000256" key="1">
    <source>
        <dbReference type="ARBA" id="ARBA00004167"/>
    </source>
</evidence>
<organism evidence="8 9">
    <name type="scientific">Macrostomum lignano</name>
    <dbReference type="NCBI Taxonomy" id="282301"/>
    <lineage>
        <taxon>Eukaryota</taxon>
        <taxon>Metazoa</taxon>
        <taxon>Spiralia</taxon>
        <taxon>Lophotrochozoa</taxon>
        <taxon>Platyhelminthes</taxon>
        <taxon>Rhabditophora</taxon>
        <taxon>Macrostomorpha</taxon>
        <taxon>Macrostomida</taxon>
        <taxon>Macrostomidae</taxon>
        <taxon>Macrostomum</taxon>
    </lineage>
</organism>
<dbReference type="InterPro" id="IPR002889">
    <property type="entry name" value="WSC_carb-bd"/>
</dbReference>
<evidence type="ECO:0000259" key="7">
    <source>
        <dbReference type="PROSITE" id="PS51212"/>
    </source>
</evidence>
<keyword evidence="5" id="KW-0472">Membrane</keyword>
<comment type="subcellular location">
    <subcellularLocation>
        <location evidence="1">Membrane</location>
        <topology evidence="1">Single-pass membrane protein</topology>
    </subcellularLocation>
</comment>
<dbReference type="AlphaFoldDB" id="A0A1I8I316"/>
<dbReference type="Pfam" id="PF00024">
    <property type="entry name" value="PAN_1"/>
    <property type="match status" value="1"/>
</dbReference>
<evidence type="ECO:0000313" key="9">
    <source>
        <dbReference type="WBParaSite" id="maker-uti_cns_0009403-snap-gene-0.4-mRNA-1"/>
    </source>
</evidence>
<feature type="domain" description="WSC" evidence="7">
    <location>
        <begin position="1"/>
        <end position="92"/>
    </location>
</feature>
<name>A0A1I8I316_9PLAT</name>
<dbReference type="Gene3D" id="3.50.4.10">
    <property type="entry name" value="Hepatocyte Growth Factor"/>
    <property type="match status" value="1"/>
</dbReference>
<dbReference type="GO" id="GO:0005886">
    <property type="term" value="C:plasma membrane"/>
    <property type="evidence" value="ECO:0007669"/>
    <property type="project" value="TreeGrafter"/>
</dbReference>
<keyword evidence="4" id="KW-1133">Transmembrane helix</keyword>
<evidence type="ECO:0000256" key="2">
    <source>
        <dbReference type="ARBA" id="ARBA00022692"/>
    </source>
</evidence>
<keyword evidence="6" id="KW-0325">Glycoprotein</keyword>
<protein>
    <submittedName>
        <fullName evidence="9">WSC domain-containing protein</fullName>
    </submittedName>
</protein>
<accession>A0A1I8I316</accession>
<evidence type="ECO:0000256" key="3">
    <source>
        <dbReference type="ARBA" id="ARBA00022729"/>
    </source>
</evidence>
<proteinExistence type="predicted"/>
<dbReference type="InterPro" id="IPR003609">
    <property type="entry name" value="Pan_app"/>
</dbReference>
<evidence type="ECO:0000313" key="8">
    <source>
        <dbReference type="Proteomes" id="UP000095280"/>
    </source>
</evidence>
<keyword evidence="8" id="KW-1185">Reference proteome</keyword>
<dbReference type="WBParaSite" id="maker-uti_cns_0009403-snap-gene-0.4-mRNA-1">
    <property type="protein sequence ID" value="maker-uti_cns_0009403-snap-gene-0.4-mRNA-1"/>
    <property type="gene ID" value="maker-uti_cns_0009403-snap-gene-0.4"/>
</dbReference>
<keyword evidence="3" id="KW-0732">Signal</keyword>
<evidence type="ECO:0000256" key="4">
    <source>
        <dbReference type="ARBA" id="ARBA00022989"/>
    </source>
</evidence>
<dbReference type="PROSITE" id="PS51212">
    <property type="entry name" value="WSC"/>
    <property type="match status" value="1"/>
</dbReference>
<dbReference type="PANTHER" id="PTHR24269:SF16">
    <property type="entry name" value="PROTEIN SLG1"/>
    <property type="match status" value="1"/>
</dbReference>
<sequence>MPGLEGMPPIEGHSVVGTSISNATQNSHEFCSHICSLFNFRYFAVQFGKQCFCDNSYGGMGAGLESECSFGCPGNSNQKCGGFDRNSVFKLNYANVDEYFQGQINRNSTLNYVTSPNAPADRTFIARSLLQCASKCSSTAGCQAVIFAKQRKLCRLLGAVEGLPTLVGTDELVFIRG</sequence>
<reference evidence="9" key="1">
    <citation type="submission" date="2016-11" db="UniProtKB">
        <authorList>
            <consortium name="WormBaseParasite"/>
        </authorList>
    </citation>
    <scope>IDENTIFICATION</scope>
</reference>
<keyword evidence="2" id="KW-0812">Transmembrane</keyword>
<dbReference type="Proteomes" id="UP000095280">
    <property type="component" value="Unplaced"/>
</dbReference>